<reference evidence="8 9" key="1">
    <citation type="submission" date="2023-06" db="EMBL/GenBank/DDBJ databases">
        <title>Rock-solubilizing bacteria, Microbacterium invictum, promotes re-establishment of vegetation in rocky wasteland by accelerating rock bio-weathering and reshaping soil bacterial community.</title>
        <authorList>
            <person name="Liu C."/>
        </authorList>
    </citation>
    <scope>NUCLEOTIDE SEQUENCE [LARGE SCALE GENOMIC DNA]</scope>
    <source>
        <strain evidence="8 9">X-18</strain>
    </source>
</reference>
<organism evidence="8 9">
    <name type="scientific">Microbacterium invictum</name>
    <dbReference type="NCBI Taxonomy" id="515415"/>
    <lineage>
        <taxon>Bacteria</taxon>
        <taxon>Bacillati</taxon>
        <taxon>Actinomycetota</taxon>
        <taxon>Actinomycetes</taxon>
        <taxon>Micrococcales</taxon>
        <taxon>Microbacteriaceae</taxon>
        <taxon>Microbacterium</taxon>
    </lineage>
</organism>
<evidence type="ECO:0000256" key="5">
    <source>
        <dbReference type="ARBA" id="ARBA00023136"/>
    </source>
</evidence>
<evidence type="ECO:0000256" key="6">
    <source>
        <dbReference type="SAM" id="MobiDB-lite"/>
    </source>
</evidence>
<feature type="transmembrane region" description="Helical" evidence="7">
    <location>
        <begin position="141"/>
        <end position="168"/>
    </location>
</feature>
<accession>A0ABZ0V9P4</accession>
<protein>
    <submittedName>
        <fullName evidence="8">YihY/virulence factor BrkB family protein</fullName>
    </submittedName>
</protein>
<dbReference type="RefSeq" id="WP_322409648.1">
    <property type="nucleotide sequence ID" value="NZ_CP139779.1"/>
</dbReference>
<keyword evidence="5 7" id="KW-0472">Membrane</keyword>
<name>A0ABZ0V9P4_9MICO</name>
<evidence type="ECO:0000256" key="1">
    <source>
        <dbReference type="ARBA" id="ARBA00004651"/>
    </source>
</evidence>
<dbReference type="EMBL" id="CP139779">
    <property type="protein sequence ID" value="WQB69527.1"/>
    <property type="molecule type" value="Genomic_DNA"/>
</dbReference>
<feature type="region of interest" description="Disordered" evidence="6">
    <location>
        <begin position="1"/>
        <end position="20"/>
    </location>
</feature>
<dbReference type="InterPro" id="IPR017039">
    <property type="entry name" value="Virul_fac_BrkB"/>
</dbReference>
<evidence type="ECO:0000313" key="8">
    <source>
        <dbReference type="EMBL" id="WQB69527.1"/>
    </source>
</evidence>
<evidence type="ECO:0000256" key="3">
    <source>
        <dbReference type="ARBA" id="ARBA00022692"/>
    </source>
</evidence>
<feature type="transmembrane region" description="Helical" evidence="7">
    <location>
        <begin position="68"/>
        <end position="98"/>
    </location>
</feature>
<comment type="subcellular location">
    <subcellularLocation>
        <location evidence="1">Cell membrane</location>
        <topology evidence="1">Multi-pass membrane protein</topology>
    </subcellularLocation>
</comment>
<keyword evidence="4 7" id="KW-1133">Transmembrane helix</keyword>
<keyword evidence="2" id="KW-1003">Cell membrane</keyword>
<keyword evidence="3 7" id="KW-0812">Transmembrane</keyword>
<sequence>MTKGTDDATRAVPDAAAGSARAAERWAQTEDRLRERFDVPITRATEITRRTLAWFPVRVWRHFLQHNGFLLAAGVSYQSLFAIFGVIYLAFAIVGLWLGASNTAIQRVIDIINEYIPNLISENGLVTPEQVSDVANQSAGALGITGAIALVVVIWTAIGFITFTRRAVRDIFGLPFDRRPYVLLKARDFVAALVFGIALLIGATLSSFAVWALEGVIDLLGLQALSLVTDLLTRLLSLSVSFAINAAALAALIRFLTGAALGWRRIWPGAMLGGAAIVVLQVGAGLLLRYTPSNPLLTTFTVFIGFLLWFRLNSIVILVAGAWIAVAAADRNVALAELSEEERRQHEWEALVVAARVRVRDAEKDLGTAPWFRRWNAARTLRRAQEDLAALEASPPPPPKRSLLLE</sequence>
<evidence type="ECO:0000256" key="7">
    <source>
        <dbReference type="SAM" id="Phobius"/>
    </source>
</evidence>
<feature type="compositionally biased region" description="Low complexity" evidence="6">
    <location>
        <begin position="10"/>
        <end position="20"/>
    </location>
</feature>
<evidence type="ECO:0000256" key="2">
    <source>
        <dbReference type="ARBA" id="ARBA00022475"/>
    </source>
</evidence>
<feature type="transmembrane region" description="Helical" evidence="7">
    <location>
        <begin position="189"/>
        <end position="211"/>
    </location>
</feature>
<keyword evidence="9" id="KW-1185">Reference proteome</keyword>
<proteinExistence type="predicted"/>
<evidence type="ECO:0000256" key="4">
    <source>
        <dbReference type="ARBA" id="ARBA00022989"/>
    </source>
</evidence>
<feature type="transmembrane region" description="Helical" evidence="7">
    <location>
        <begin position="231"/>
        <end position="257"/>
    </location>
</feature>
<evidence type="ECO:0000313" key="9">
    <source>
        <dbReference type="Proteomes" id="UP001324533"/>
    </source>
</evidence>
<gene>
    <name evidence="8" type="ORF">T9R20_12585</name>
</gene>
<dbReference type="PANTHER" id="PTHR30213:SF1">
    <property type="entry name" value="INNER MEMBRANE PROTEIN YHJD"/>
    <property type="match status" value="1"/>
</dbReference>
<feature type="transmembrane region" description="Helical" evidence="7">
    <location>
        <begin position="269"/>
        <end position="288"/>
    </location>
</feature>
<dbReference type="PANTHER" id="PTHR30213">
    <property type="entry name" value="INNER MEMBRANE PROTEIN YHJD"/>
    <property type="match status" value="1"/>
</dbReference>
<dbReference type="Pfam" id="PF03631">
    <property type="entry name" value="Virul_fac_BrkB"/>
    <property type="match status" value="1"/>
</dbReference>
<dbReference type="Proteomes" id="UP001324533">
    <property type="component" value="Chromosome"/>
</dbReference>
<feature type="transmembrane region" description="Helical" evidence="7">
    <location>
        <begin position="300"/>
        <end position="326"/>
    </location>
</feature>